<reference evidence="2 3" key="1">
    <citation type="journal article" date="2017" name="Genome Biol.">
        <title>New reference genome sequences of hot pepper reveal the massive evolution of plant disease-resistance genes by retroduplication.</title>
        <authorList>
            <person name="Kim S."/>
            <person name="Park J."/>
            <person name="Yeom S.I."/>
            <person name="Kim Y.M."/>
            <person name="Seo E."/>
            <person name="Kim K.T."/>
            <person name="Kim M.S."/>
            <person name="Lee J.M."/>
            <person name="Cheong K."/>
            <person name="Shin H.S."/>
            <person name="Kim S.B."/>
            <person name="Han K."/>
            <person name="Lee J."/>
            <person name="Park M."/>
            <person name="Lee H.A."/>
            <person name="Lee H.Y."/>
            <person name="Lee Y."/>
            <person name="Oh S."/>
            <person name="Lee J.H."/>
            <person name="Choi E."/>
            <person name="Choi E."/>
            <person name="Lee S.E."/>
            <person name="Jeon J."/>
            <person name="Kim H."/>
            <person name="Choi G."/>
            <person name="Song H."/>
            <person name="Lee J."/>
            <person name="Lee S.C."/>
            <person name="Kwon J.K."/>
            <person name="Lee H.Y."/>
            <person name="Koo N."/>
            <person name="Hong Y."/>
            <person name="Kim R.W."/>
            <person name="Kang W.H."/>
            <person name="Huh J.H."/>
            <person name="Kang B.C."/>
            <person name="Yang T.J."/>
            <person name="Lee Y.H."/>
            <person name="Bennetzen J.L."/>
            <person name="Choi D."/>
        </authorList>
    </citation>
    <scope>NUCLEOTIDE SEQUENCE [LARGE SCALE GENOMIC DNA]</scope>
    <source>
        <strain evidence="3">cv. PBC81</strain>
    </source>
</reference>
<dbReference type="OrthoDB" id="1939276at2759"/>
<protein>
    <recommendedName>
        <fullName evidence="1">FBD domain-containing protein</fullName>
    </recommendedName>
</protein>
<name>A0A2G2WDK7_CAPBA</name>
<evidence type="ECO:0000259" key="1">
    <source>
        <dbReference type="Pfam" id="PF08387"/>
    </source>
</evidence>
<evidence type="ECO:0000313" key="3">
    <source>
        <dbReference type="Proteomes" id="UP000224567"/>
    </source>
</evidence>
<dbReference type="Pfam" id="PF08387">
    <property type="entry name" value="FBD"/>
    <property type="match status" value="1"/>
</dbReference>
<reference evidence="3" key="2">
    <citation type="journal article" date="2017" name="J. Anim. Genet.">
        <title>Multiple reference genome sequences of hot pepper reveal the massive evolution of plant disease resistance genes by retroduplication.</title>
        <authorList>
            <person name="Kim S."/>
            <person name="Park J."/>
            <person name="Yeom S.-I."/>
            <person name="Kim Y.-M."/>
            <person name="Seo E."/>
            <person name="Kim K.-T."/>
            <person name="Kim M.-S."/>
            <person name="Lee J.M."/>
            <person name="Cheong K."/>
            <person name="Shin H.-S."/>
            <person name="Kim S.-B."/>
            <person name="Han K."/>
            <person name="Lee J."/>
            <person name="Park M."/>
            <person name="Lee H.-A."/>
            <person name="Lee H.-Y."/>
            <person name="Lee Y."/>
            <person name="Oh S."/>
            <person name="Lee J.H."/>
            <person name="Choi E."/>
            <person name="Choi E."/>
            <person name="Lee S.E."/>
            <person name="Jeon J."/>
            <person name="Kim H."/>
            <person name="Choi G."/>
            <person name="Song H."/>
            <person name="Lee J."/>
            <person name="Lee S.-C."/>
            <person name="Kwon J.-K."/>
            <person name="Lee H.-Y."/>
            <person name="Koo N."/>
            <person name="Hong Y."/>
            <person name="Kim R.W."/>
            <person name="Kang W.-H."/>
            <person name="Huh J.H."/>
            <person name="Kang B.-C."/>
            <person name="Yang T.-J."/>
            <person name="Lee Y.-H."/>
            <person name="Bennetzen J.L."/>
            <person name="Choi D."/>
        </authorList>
    </citation>
    <scope>NUCLEOTIDE SEQUENCE [LARGE SCALE GENOMIC DNA]</scope>
    <source>
        <strain evidence="3">cv. PBC81</strain>
    </source>
</reference>
<dbReference type="InterPro" id="IPR006566">
    <property type="entry name" value="FBD"/>
</dbReference>
<organism evidence="2 3">
    <name type="scientific">Capsicum baccatum</name>
    <name type="common">Peruvian pepper</name>
    <dbReference type="NCBI Taxonomy" id="33114"/>
    <lineage>
        <taxon>Eukaryota</taxon>
        <taxon>Viridiplantae</taxon>
        <taxon>Streptophyta</taxon>
        <taxon>Embryophyta</taxon>
        <taxon>Tracheophyta</taxon>
        <taxon>Spermatophyta</taxon>
        <taxon>Magnoliopsida</taxon>
        <taxon>eudicotyledons</taxon>
        <taxon>Gunneridae</taxon>
        <taxon>Pentapetalae</taxon>
        <taxon>asterids</taxon>
        <taxon>lamiids</taxon>
        <taxon>Solanales</taxon>
        <taxon>Solanaceae</taxon>
        <taxon>Solanoideae</taxon>
        <taxon>Capsiceae</taxon>
        <taxon>Capsicum</taxon>
    </lineage>
</organism>
<dbReference type="AlphaFoldDB" id="A0A2G2WDK7"/>
<gene>
    <name evidence="2" type="ORF">CQW23_17379</name>
</gene>
<dbReference type="STRING" id="33114.A0A2G2WDK7"/>
<sequence length="86" mass="9885">MVDTPIHCLTHHLKMVVVIGHVMKNLVIQFLEYLLRHAMVLEEMKMESEKQTLTSGPIYFFSNAPEYEERLMNAPSVSTSVAVCLY</sequence>
<comment type="caution">
    <text evidence="2">The sequence shown here is derived from an EMBL/GenBank/DDBJ whole genome shotgun (WGS) entry which is preliminary data.</text>
</comment>
<dbReference type="Proteomes" id="UP000224567">
    <property type="component" value="Unassembled WGS sequence"/>
</dbReference>
<evidence type="ECO:0000313" key="2">
    <source>
        <dbReference type="EMBL" id="PHT43354.1"/>
    </source>
</evidence>
<keyword evidence="3" id="KW-1185">Reference proteome</keyword>
<accession>A0A2G2WDK7</accession>
<feature type="domain" description="FBD" evidence="1">
    <location>
        <begin position="5"/>
        <end position="45"/>
    </location>
</feature>
<proteinExistence type="predicted"/>
<dbReference type="EMBL" id="MLFT02000007">
    <property type="protein sequence ID" value="PHT43354.1"/>
    <property type="molecule type" value="Genomic_DNA"/>
</dbReference>